<keyword evidence="3" id="KW-1185">Reference proteome</keyword>
<dbReference type="EMBL" id="BPLR01014535">
    <property type="protein sequence ID" value="GIY69444.1"/>
    <property type="molecule type" value="Genomic_DNA"/>
</dbReference>
<comment type="caution">
    <text evidence="2">The sequence shown here is derived from an EMBL/GenBank/DDBJ whole genome shotgun (WGS) entry which is preliminary data.</text>
</comment>
<proteinExistence type="predicted"/>
<feature type="chain" id="PRO_5043641025" evidence="1">
    <location>
        <begin position="28"/>
        <end position="165"/>
    </location>
</feature>
<keyword evidence="1" id="KW-0732">Signal</keyword>
<feature type="signal peptide" evidence="1">
    <location>
        <begin position="1"/>
        <end position="27"/>
    </location>
</feature>
<dbReference type="Proteomes" id="UP001054945">
    <property type="component" value="Unassembled WGS sequence"/>
</dbReference>
<evidence type="ECO:0000256" key="1">
    <source>
        <dbReference type="SAM" id="SignalP"/>
    </source>
</evidence>
<sequence length="165" mass="18537">MKYTSIPAIHFTWIFLILLIFIHGVRSDGLLEGTLDGIIGPHGIVNGITNAVPNLLNGQEAFIGCRWSTQFQLAGQTNEFSMIENSQCAQAIKTAVVPRISRARCSADAWLRVRSIDPVHWALTLNIFLSDFRVQAHVLSPVIILNIHPTGHRRGRRHWVRARLI</sequence>
<name>A0AAV4VHI4_CAEEX</name>
<reference evidence="2 3" key="1">
    <citation type="submission" date="2021-06" db="EMBL/GenBank/DDBJ databases">
        <title>Caerostris extrusa draft genome.</title>
        <authorList>
            <person name="Kono N."/>
            <person name="Arakawa K."/>
        </authorList>
    </citation>
    <scope>NUCLEOTIDE SEQUENCE [LARGE SCALE GENOMIC DNA]</scope>
</reference>
<protein>
    <submittedName>
        <fullName evidence="2">Uncharacterized protein</fullName>
    </submittedName>
</protein>
<organism evidence="2 3">
    <name type="scientific">Caerostris extrusa</name>
    <name type="common">Bark spider</name>
    <name type="synonym">Caerostris bankana</name>
    <dbReference type="NCBI Taxonomy" id="172846"/>
    <lineage>
        <taxon>Eukaryota</taxon>
        <taxon>Metazoa</taxon>
        <taxon>Ecdysozoa</taxon>
        <taxon>Arthropoda</taxon>
        <taxon>Chelicerata</taxon>
        <taxon>Arachnida</taxon>
        <taxon>Araneae</taxon>
        <taxon>Araneomorphae</taxon>
        <taxon>Entelegynae</taxon>
        <taxon>Araneoidea</taxon>
        <taxon>Araneidae</taxon>
        <taxon>Caerostris</taxon>
    </lineage>
</organism>
<evidence type="ECO:0000313" key="3">
    <source>
        <dbReference type="Proteomes" id="UP001054945"/>
    </source>
</evidence>
<gene>
    <name evidence="2" type="ORF">CEXT_394911</name>
</gene>
<accession>A0AAV4VHI4</accession>
<dbReference type="AlphaFoldDB" id="A0AAV4VHI4"/>
<evidence type="ECO:0000313" key="2">
    <source>
        <dbReference type="EMBL" id="GIY69444.1"/>
    </source>
</evidence>